<dbReference type="SUPFAM" id="SSF82171">
    <property type="entry name" value="DPP6 N-terminal domain-like"/>
    <property type="match status" value="1"/>
</dbReference>
<dbReference type="InterPro" id="IPR011659">
    <property type="entry name" value="WD40"/>
</dbReference>
<keyword evidence="5" id="KW-0720">Serine protease</keyword>
<keyword evidence="4" id="KW-0378">Hydrolase</keyword>
<dbReference type="Pfam" id="PF07676">
    <property type="entry name" value="PD40"/>
    <property type="match status" value="1"/>
</dbReference>
<dbReference type="PANTHER" id="PTHR42776:SF13">
    <property type="entry name" value="DIPEPTIDYL-PEPTIDASE 5"/>
    <property type="match status" value="1"/>
</dbReference>
<dbReference type="InterPro" id="IPR001375">
    <property type="entry name" value="Peptidase_S9_cat"/>
</dbReference>
<evidence type="ECO:0000313" key="9">
    <source>
        <dbReference type="Proteomes" id="UP000468650"/>
    </source>
</evidence>
<dbReference type="PANTHER" id="PTHR42776">
    <property type="entry name" value="SERINE PEPTIDASE S9 FAMILY MEMBER"/>
    <property type="match status" value="1"/>
</dbReference>
<organism evidence="8 9">
    <name type="scientific">Phaeocystidibacter luteus</name>
    <dbReference type="NCBI Taxonomy" id="911197"/>
    <lineage>
        <taxon>Bacteria</taxon>
        <taxon>Pseudomonadati</taxon>
        <taxon>Bacteroidota</taxon>
        <taxon>Flavobacteriia</taxon>
        <taxon>Flavobacteriales</taxon>
        <taxon>Phaeocystidibacteraceae</taxon>
        <taxon>Phaeocystidibacter</taxon>
    </lineage>
</organism>
<sequence length="688" mass="78403">MKKIILSIMATGAMLTSSAQSQIMTPDLLWSLGRVSMEDVSEDGNLVLYGVTRYNLEENSSERDLYIYNVESDEPRLVIDLPGSEGAAVFFDETHIGYAKDGQYWITEVGGTPEKLTNLPEGSGNFKPMKMKDGSWKLLFSVREKVFETSEDKYPALKQADFRIIDDLMYRHWDHWSDEYVNHPAFGSLDLSGEKMIESEGTDYTHLMKGSQFECPIPPFSGSESFTMSTDGKYIAYSTKEAVGKDFAVSTNSVIRLYNVETGETMNVPGQMGYDTHPQFSPNNKYLAFTSMAHDGYESDENRLAIYDIAKNFTSILGEADDLQVEYINDFQWVEDDELVVNVPTMATQQLAEIELGRIKKDERISYEMEFLTSGDYNYNGFHAMDDLVFAERQDMNHATEIFILEEDEEVRQLTHVNDGIYNLTDLSRIEKRMVETSDGKEMLTWVIYPPDFDETKKYPTLLYCQGGPQSPVSQFYSYRWNFQVMAAQGYIVVAPNRRGVQGFGSEWNEQISGDWGGQAMRDYLAAIDDVAKEPYVDTENLGAVGASYGGYSVYMLAGIHEGRFSAFISHCGLFNMESWYGSTEELFFANWDLGGPYWQSPQPLSYTQYNPAKFVQNWDTPILVIHGGKDFRVPENQGMEAFNAAQLQGVESRFLYFPNEGHWVLNPQNGMVWHSEFFRWLGENLKD</sequence>
<dbReference type="EMBL" id="WBVO01000004">
    <property type="protein sequence ID" value="KAB2810338.1"/>
    <property type="molecule type" value="Genomic_DNA"/>
</dbReference>
<gene>
    <name evidence="8" type="ORF">F8C67_07055</name>
</gene>
<dbReference type="InterPro" id="IPR015943">
    <property type="entry name" value="WD40/YVTN_repeat-like_dom_sf"/>
</dbReference>
<evidence type="ECO:0000256" key="4">
    <source>
        <dbReference type="ARBA" id="ARBA00022801"/>
    </source>
</evidence>
<evidence type="ECO:0000256" key="2">
    <source>
        <dbReference type="ARBA" id="ARBA00022670"/>
    </source>
</evidence>
<evidence type="ECO:0000313" key="8">
    <source>
        <dbReference type="EMBL" id="KAB2810338.1"/>
    </source>
</evidence>
<evidence type="ECO:0000256" key="5">
    <source>
        <dbReference type="ARBA" id="ARBA00022825"/>
    </source>
</evidence>
<dbReference type="InterPro" id="IPR029058">
    <property type="entry name" value="AB_hydrolase_fold"/>
</dbReference>
<dbReference type="Gene3D" id="3.40.50.1820">
    <property type="entry name" value="alpha/beta hydrolase"/>
    <property type="match status" value="1"/>
</dbReference>
<dbReference type="Gene3D" id="2.120.10.30">
    <property type="entry name" value="TolB, C-terminal domain"/>
    <property type="match status" value="1"/>
</dbReference>
<dbReference type="Pfam" id="PF00326">
    <property type="entry name" value="Peptidase_S9"/>
    <property type="match status" value="1"/>
</dbReference>
<evidence type="ECO:0000256" key="3">
    <source>
        <dbReference type="ARBA" id="ARBA00022729"/>
    </source>
</evidence>
<dbReference type="AlphaFoldDB" id="A0A6N6RIY7"/>
<proteinExistence type="inferred from homology"/>
<comment type="caution">
    <text evidence="8">The sequence shown here is derived from an EMBL/GenBank/DDBJ whole genome shotgun (WGS) entry which is preliminary data.</text>
</comment>
<dbReference type="OrthoDB" id="9812921at2"/>
<dbReference type="GO" id="GO:0006508">
    <property type="term" value="P:proteolysis"/>
    <property type="evidence" value="ECO:0007669"/>
    <property type="project" value="UniProtKB-KW"/>
</dbReference>
<feature type="chain" id="PRO_5027031856" evidence="6">
    <location>
        <begin position="22"/>
        <end position="688"/>
    </location>
</feature>
<evidence type="ECO:0000256" key="6">
    <source>
        <dbReference type="SAM" id="SignalP"/>
    </source>
</evidence>
<dbReference type="FunFam" id="3.40.50.1820:FF:000028">
    <property type="entry name" value="S9 family peptidase"/>
    <property type="match status" value="1"/>
</dbReference>
<name>A0A6N6RIY7_9FLAO</name>
<feature type="domain" description="Peptidase S9 prolyl oligopeptidase catalytic" evidence="7">
    <location>
        <begin position="478"/>
        <end position="687"/>
    </location>
</feature>
<feature type="signal peptide" evidence="6">
    <location>
        <begin position="1"/>
        <end position="21"/>
    </location>
</feature>
<keyword evidence="3 6" id="KW-0732">Signal</keyword>
<dbReference type="SUPFAM" id="SSF53474">
    <property type="entry name" value="alpha/beta-Hydrolases"/>
    <property type="match status" value="1"/>
</dbReference>
<protein>
    <submittedName>
        <fullName evidence="8">S9 family peptidase</fullName>
    </submittedName>
</protein>
<keyword evidence="9" id="KW-1185">Reference proteome</keyword>
<accession>A0A6N6RIY7</accession>
<dbReference type="Proteomes" id="UP000468650">
    <property type="component" value="Unassembled WGS sequence"/>
</dbReference>
<keyword evidence="2" id="KW-0645">Protease</keyword>
<reference evidence="8 9" key="1">
    <citation type="submission" date="2019-09" db="EMBL/GenBank/DDBJ databases">
        <title>Genomes of family Cryomorphaceae.</title>
        <authorList>
            <person name="Bowman J.P."/>
        </authorList>
    </citation>
    <scope>NUCLEOTIDE SEQUENCE [LARGE SCALE GENOMIC DNA]</scope>
    <source>
        <strain evidence="8 9">LMG 25704</strain>
    </source>
</reference>
<dbReference type="Gene3D" id="2.130.10.10">
    <property type="entry name" value="YVTN repeat-like/Quinoprotein amine dehydrogenase"/>
    <property type="match status" value="1"/>
</dbReference>
<dbReference type="GO" id="GO:0004252">
    <property type="term" value="F:serine-type endopeptidase activity"/>
    <property type="evidence" value="ECO:0007669"/>
    <property type="project" value="TreeGrafter"/>
</dbReference>
<evidence type="ECO:0000259" key="7">
    <source>
        <dbReference type="Pfam" id="PF00326"/>
    </source>
</evidence>
<dbReference type="InterPro" id="IPR011042">
    <property type="entry name" value="6-blade_b-propeller_TolB-like"/>
</dbReference>
<evidence type="ECO:0000256" key="1">
    <source>
        <dbReference type="ARBA" id="ARBA00010040"/>
    </source>
</evidence>
<comment type="similarity">
    <text evidence="1">Belongs to the peptidase S9C family.</text>
</comment>
<dbReference type="RefSeq" id="WP_151667127.1">
    <property type="nucleotide sequence ID" value="NZ_WBVO01000004.1"/>
</dbReference>